<evidence type="ECO:0000313" key="1">
    <source>
        <dbReference type="EMBL" id="KAL1507800.1"/>
    </source>
</evidence>
<dbReference type="EMBL" id="JBGBPQ010000017">
    <property type="protein sequence ID" value="KAL1507800.1"/>
    <property type="molecule type" value="Genomic_DNA"/>
</dbReference>
<gene>
    <name evidence="1" type="ORF">AB1Y20_007410</name>
</gene>
<organism evidence="1 2">
    <name type="scientific">Prymnesium parvum</name>
    <name type="common">Toxic golden alga</name>
    <dbReference type="NCBI Taxonomy" id="97485"/>
    <lineage>
        <taxon>Eukaryota</taxon>
        <taxon>Haptista</taxon>
        <taxon>Haptophyta</taxon>
        <taxon>Prymnesiophyceae</taxon>
        <taxon>Prymnesiales</taxon>
        <taxon>Prymnesiaceae</taxon>
        <taxon>Prymnesium</taxon>
    </lineage>
</organism>
<name>A0AB34IYI8_PRYPA</name>
<comment type="caution">
    <text evidence="1">The sequence shown here is derived from an EMBL/GenBank/DDBJ whole genome shotgun (WGS) entry which is preliminary data.</text>
</comment>
<dbReference type="Proteomes" id="UP001515480">
    <property type="component" value="Unassembled WGS sequence"/>
</dbReference>
<accession>A0AB34IYI8</accession>
<evidence type="ECO:0000313" key="2">
    <source>
        <dbReference type="Proteomes" id="UP001515480"/>
    </source>
</evidence>
<keyword evidence="2" id="KW-1185">Reference proteome</keyword>
<evidence type="ECO:0008006" key="3">
    <source>
        <dbReference type="Google" id="ProtNLM"/>
    </source>
</evidence>
<dbReference type="AlphaFoldDB" id="A0AB34IYI8"/>
<reference evidence="1 2" key="1">
    <citation type="journal article" date="2024" name="Science">
        <title>Giant polyketide synthase enzymes in the biosynthesis of giant marine polyether toxins.</title>
        <authorList>
            <person name="Fallon T.R."/>
            <person name="Shende V.V."/>
            <person name="Wierzbicki I.H."/>
            <person name="Pendleton A.L."/>
            <person name="Watervoot N.F."/>
            <person name="Auber R.P."/>
            <person name="Gonzalez D.J."/>
            <person name="Wisecaver J.H."/>
            <person name="Moore B.S."/>
        </authorList>
    </citation>
    <scope>NUCLEOTIDE SEQUENCE [LARGE SCALE GENOMIC DNA]</scope>
    <source>
        <strain evidence="1 2">12B1</strain>
    </source>
</reference>
<proteinExistence type="predicted"/>
<protein>
    <recommendedName>
        <fullName evidence="3">Metallothionein</fullName>
    </recommendedName>
</protein>
<sequence length="85" mass="9064">MAEEIDFDDIPGMYDDGSGCPCAIKKCPGCPGTLCVGCKCGPCKCHICFPFPGMCFKVEENGIRYMGCCAAKKIEGAPETATIER</sequence>